<comment type="caution">
    <text evidence="1">The sequence shown here is derived from an EMBL/GenBank/DDBJ whole genome shotgun (WGS) entry which is preliminary data.</text>
</comment>
<protein>
    <submittedName>
        <fullName evidence="1">Uncharacterized protein</fullName>
    </submittedName>
</protein>
<organism evidence="1 2">
    <name type="scientific">Halteria grandinella</name>
    <dbReference type="NCBI Taxonomy" id="5974"/>
    <lineage>
        <taxon>Eukaryota</taxon>
        <taxon>Sar</taxon>
        <taxon>Alveolata</taxon>
        <taxon>Ciliophora</taxon>
        <taxon>Intramacronucleata</taxon>
        <taxon>Spirotrichea</taxon>
        <taxon>Stichotrichia</taxon>
        <taxon>Sporadotrichida</taxon>
        <taxon>Halteriidae</taxon>
        <taxon>Halteria</taxon>
    </lineage>
</organism>
<sequence>MNKFTLFFTFVPQQLQPFQPTQPPPGFTTAKKLTPPMKIAASSATILTTWSLIMTETIAPRAISSIRVAPPRGASIARAPGPHVPSAWIICCLIAAYVGNRVRLKNNAWICKGTSIIRSLGYVSSQPIRLQHHRYAHLVRMMRSVKLLSLGMATSAKRQMINLILRFAENVVSTKNAQMGKFAQSLVLMAQASKFKNALNARKITTAPLISQIVHTAEIITLALQTVAFHILSNVTRIQLKGNAAVLESIGPRVASWTATAMRNKALAK</sequence>
<evidence type="ECO:0000313" key="1">
    <source>
        <dbReference type="EMBL" id="TNV73414.1"/>
    </source>
</evidence>
<name>A0A8J8SWJ9_HALGN</name>
<dbReference type="EMBL" id="RRYP01018929">
    <property type="protein sequence ID" value="TNV73414.1"/>
    <property type="molecule type" value="Genomic_DNA"/>
</dbReference>
<dbReference type="AlphaFoldDB" id="A0A8J8SWJ9"/>
<dbReference type="Proteomes" id="UP000785679">
    <property type="component" value="Unassembled WGS sequence"/>
</dbReference>
<accession>A0A8J8SWJ9</accession>
<evidence type="ECO:0000313" key="2">
    <source>
        <dbReference type="Proteomes" id="UP000785679"/>
    </source>
</evidence>
<keyword evidence="2" id="KW-1185">Reference proteome</keyword>
<reference evidence="1" key="1">
    <citation type="submission" date="2019-06" db="EMBL/GenBank/DDBJ databases">
        <authorList>
            <person name="Zheng W."/>
        </authorList>
    </citation>
    <scope>NUCLEOTIDE SEQUENCE</scope>
    <source>
        <strain evidence="1">QDHG01</strain>
    </source>
</reference>
<proteinExistence type="predicted"/>
<gene>
    <name evidence="1" type="ORF">FGO68_gene17382</name>
</gene>